<comment type="caution">
    <text evidence="1">The sequence shown here is derived from an EMBL/GenBank/DDBJ whole genome shotgun (WGS) entry which is preliminary data.</text>
</comment>
<evidence type="ECO:0000313" key="1">
    <source>
        <dbReference type="EMBL" id="MFB2833308.1"/>
    </source>
</evidence>
<dbReference type="PROSITE" id="PS01332">
    <property type="entry name" value="HTH_RRF2_1"/>
    <property type="match status" value="1"/>
</dbReference>
<dbReference type="SUPFAM" id="SSF46785">
    <property type="entry name" value="Winged helix' DNA-binding domain"/>
    <property type="match status" value="1"/>
</dbReference>
<proteinExistence type="predicted"/>
<dbReference type="PANTHER" id="PTHR33221:SF15">
    <property type="entry name" value="HTH-TYPE TRANSCRIPTIONAL REGULATOR YWGB-RELATED"/>
    <property type="match status" value="1"/>
</dbReference>
<dbReference type="InterPro" id="IPR036390">
    <property type="entry name" value="WH_DNA-bd_sf"/>
</dbReference>
<dbReference type="PROSITE" id="PS51197">
    <property type="entry name" value="HTH_RRF2_2"/>
    <property type="match status" value="1"/>
</dbReference>
<accession>A0ABV4WE03</accession>
<dbReference type="NCBIfam" id="TIGR00738">
    <property type="entry name" value="rrf2_super"/>
    <property type="match status" value="1"/>
</dbReference>
<dbReference type="EMBL" id="JBHFNT010000027">
    <property type="protein sequence ID" value="MFB2833308.1"/>
    <property type="molecule type" value="Genomic_DNA"/>
</dbReference>
<dbReference type="InterPro" id="IPR036388">
    <property type="entry name" value="WH-like_DNA-bd_sf"/>
</dbReference>
<dbReference type="PANTHER" id="PTHR33221">
    <property type="entry name" value="WINGED HELIX-TURN-HELIX TRANSCRIPTIONAL REGULATOR, RRF2 FAMILY"/>
    <property type="match status" value="1"/>
</dbReference>
<dbReference type="Proteomes" id="UP001576780">
    <property type="component" value="Unassembled WGS sequence"/>
</dbReference>
<reference evidence="1 2" key="1">
    <citation type="submission" date="2024-09" db="EMBL/GenBank/DDBJ databases">
        <title>Floridaenema gen nov. (Aerosakkonemataceae, Aerosakkonematales ord. nov., Cyanobacteria) from benthic tropical and subtropical fresh waters, with the description of four new species.</title>
        <authorList>
            <person name="Moretto J.A."/>
            <person name="Berthold D.E."/>
            <person name="Lefler F.W."/>
            <person name="Huang I.-S."/>
            <person name="Laughinghouse H. IV."/>
        </authorList>
    </citation>
    <scope>NUCLEOTIDE SEQUENCE [LARGE SCALE GENOMIC DNA]</scope>
    <source>
        <strain evidence="1 2">BLCC-F167</strain>
    </source>
</reference>
<gene>
    <name evidence="1" type="ORF">ACE1CA_02120</name>
</gene>
<dbReference type="InterPro" id="IPR030489">
    <property type="entry name" value="TR_Rrf2-type_CS"/>
</dbReference>
<dbReference type="InterPro" id="IPR000944">
    <property type="entry name" value="Tscrpt_reg_Rrf2"/>
</dbReference>
<dbReference type="Gene3D" id="1.10.10.10">
    <property type="entry name" value="Winged helix-like DNA-binding domain superfamily/Winged helix DNA-binding domain"/>
    <property type="match status" value="1"/>
</dbReference>
<protein>
    <submittedName>
        <fullName evidence="1">Rrf2 family transcriptional regulator</fullName>
    </submittedName>
</protein>
<organism evidence="1 2">
    <name type="scientific">Floridaenema evergladense BLCC-F167</name>
    <dbReference type="NCBI Taxonomy" id="3153639"/>
    <lineage>
        <taxon>Bacteria</taxon>
        <taxon>Bacillati</taxon>
        <taxon>Cyanobacteriota</taxon>
        <taxon>Cyanophyceae</taxon>
        <taxon>Oscillatoriophycideae</taxon>
        <taxon>Aerosakkonematales</taxon>
        <taxon>Aerosakkonemataceae</taxon>
        <taxon>Floridanema</taxon>
        <taxon>Floridanema evergladense</taxon>
    </lineage>
</organism>
<evidence type="ECO:0000313" key="2">
    <source>
        <dbReference type="Proteomes" id="UP001576780"/>
    </source>
</evidence>
<name>A0ABV4WE03_9CYAN</name>
<dbReference type="Pfam" id="PF02082">
    <property type="entry name" value="Rrf2"/>
    <property type="match status" value="1"/>
</dbReference>
<sequence length="146" mass="16617">MMKLSAKVRYGLLALLELADHYQESSYLQVDEIVAAQNIPYRYLMQLLISLRRSGIVRSHRGTKGGYCLTKAPENITLLEIVTCLEGVPQPEKPGQATSESLDNLLIEDIWLEANQSVMQLFASYSLKSLSDKRKESRKSNQMYYI</sequence>
<keyword evidence="2" id="KW-1185">Reference proteome</keyword>
<dbReference type="RefSeq" id="WP_413275771.1">
    <property type="nucleotide sequence ID" value="NZ_JBHFNT010000027.1"/>
</dbReference>